<feature type="region of interest" description="Disordered" evidence="1">
    <location>
        <begin position="823"/>
        <end position="1362"/>
    </location>
</feature>
<feature type="compositionally biased region" description="Polar residues" evidence="1">
    <location>
        <begin position="927"/>
        <end position="947"/>
    </location>
</feature>
<feature type="compositionally biased region" description="Low complexity" evidence="1">
    <location>
        <begin position="951"/>
        <end position="964"/>
    </location>
</feature>
<feature type="compositionally biased region" description="Low complexity" evidence="1">
    <location>
        <begin position="1143"/>
        <end position="1160"/>
    </location>
</feature>
<organism evidence="2 3">
    <name type="scientific">Apatococcus lobatus</name>
    <dbReference type="NCBI Taxonomy" id="904363"/>
    <lineage>
        <taxon>Eukaryota</taxon>
        <taxon>Viridiplantae</taxon>
        <taxon>Chlorophyta</taxon>
        <taxon>core chlorophytes</taxon>
        <taxon>Trebouxiophyceae</taxon>
        <taxon>Chlorellales</taxon>
        <taxon>Chlorellaceae</taxon>
        <taxon>Apatococcus</taxon>
    </lineage>
</organism>
<feature type="region of interest" description="Disordered" evidence="1">
    <location>
        <begin position="402"/>
        <end position="508"/>
    </location>
</feature>
<feature type="compositionally biased region" description="Polar residues" evidence="1">
    <location>
        <begin position="881"/>
        <end position="891"/>
    </location>
</feature>
<feature type="compositionally biased region" description="Low complexity" evidence="1">
    <location>
        <begin position="74"/>
        <end position="92"/>
    </location>
</feature>
<feature type="compositionally biased region" description="Basic and acidic residues" evidence="1">
    <location>
        <begin position="892"/>
        <end position="912"/>
    </location>
</feature>
<dbReference type="EMBL" id="JALJOS010000048">
    <property type="protein sequence ID" value="KAK9819319.1"/>
    <property type="molecule type" value="Genomic_DNA"/>
</dbReference>
<feature type="compositionally biased region" description="Polar residues" evidence="1">
    <location>
        <begin position="1050"/>
        <end position="1067"/>
    </location>
</feature>
<reference evidence="2 3" key="1">
    <citation type="journal article" date="2024" name="Nat. Commun.">
        <title>Phylogenomics reveals the evolutionary origins of lichenization in chlorophyte algae.</title>
        <authorList>
            <person name="Puginier C."/>
            <person name="Libourel C."/>
            <person name="Otte J."/>
            <person name="Skaloud P."/>
            <person name="Haon M."/>
            <person name="Grisel S."/>
            <person name="Petersen M."/>
            <person name="Berrin J.G."/>
            <person name="Delaux P.M."/>
            <person name="Dal Grande F."/>
            <person name="Keller J."/>
        </authorList>
    </citation>
    <scope>NUCLEOTIDE SEQUENCE [LARGE SCALE GENOMIC DNA]</scope>
    <source>
        <strain evidence="2 3">SAG 2145</strain>
    </source>
</reference>
<feature type="region of interest" description="Disordered" evidence="1">
    <location>
        <begin position="571"/>
        <end position="788"/>
    </location>
</feature>
<keyword evidence="3" id="KW-1185">Reference proteome</keyword>
<feature type="compositionally biased region" description="Low complexity" evidence="1">
    <location>
        <begin position="1415"/>
        <end position="1424"/>
    </location>
</feature>
<feature type="region of interest" description="Disordered" evidence="1">
    <location>
        <begin position="1383"/>
        <end position="1424"/>
    </location>
</feature>
<feature type="compositionally biased region" description="Low complexity" evidence="1">
    <location>
        <begin position="1013"/>
        <end position="1022"/>
    </location>
</feature>
<feature type="compositionally biased region" description="Acidic residues" evidence="1">
    <location>
        <begin position="1241"/>
        <end position="1259"/>
    </location>
</feature>
<sequence length="1424" mass="146702">MKYGAGLLALQAQDVQQRLTAQQQARMESCNLHAAGAQRQTKQRTFSLRNPLNSSLNLKGAEPAPHQQAEFGTSDAASASSESAALPDEPASQRMPQAEPAQQVTRGNALAEPMEKAAADSAMADEHLETVTASPGAAQPSPAEVHAGKGVELQGSAMPSHEQQAASQDAFQLGPADGHTEQAAGMPGSAIQGIEQQHPGSTYSTGDLHVAAATSSGKGKGSQHPARTAPWFTQPQAMLAEIGETMPANAAFISGNAHARQLSEAAMRAARGEDATAGRADRLAAGSFSSAHAGHQLQSDADGEAARLPRGNSVIGTAKIQLEATTAAGKFAIQAEAIAAMPQAQAAVVYGPLPAWNKSAFSEAVETRLQAAAAKRAARCAAMPSNGREVTPRDFQLDVHLAPEHSPSMPEPSLASEPLASAENAPQQRSIGGEPEPNLPSKLAADSEPDIGPAGNALQLSLGLQSAHHGTEAQHMQQRDGAAQGHERDEPQLGSVQTGPHMTPAGHYTSRLVHSLGGWEQQAALDLSLGMTTPMEGVLERETPQPAAGAQLPTTLPADACGLQQAVLNVAGPFDPQGPQDVAAATNGQQHEQEQGQKIDTAQKDALNGATPPQAASGPDAKKTPAGLPRPETGTPLPNFGLLPSPEVHRAASDAESDSSPIQGVVMGGSPAYHFNTAPSVDLSSPSPEHPCPGAEDRPQQIHGPAGSFSFGTPGADPRPVVQSPKPPLQPATPAAAHLLSPAGPPSHADSPWDDMLGPCPAPLPTQGSMSLPSDISDGFDDNDFFQDDLTSPFVHPLRQSHSSSPAGRPTLGLAVAGTAALPSPAQAAAVASTEPPSMAGAEAAVVGGNGSTANGQICPVGGQEQRATGNDGPEQASEVMLQQQVAQNDRQSGKEHTGDQHHPPADLKDAAAARTQPPVEGGTQDKLGSSADQTNVVSCTPASQHQEGGAAPSAHAAALQPALCLSSGEAPQGDSPTESSPHVDFSADCPLFAADIPNAGITKQRQAGRQQKAFSSSSLAKSKGHDSGPQAGGESRAAKKARRDGATQLEGSTHSARLQHATSANGLSDMPATGVEHQAAPSAIAEKQERIAAPTTQPTRRTRSGQAAATPPAPSAADQAEPTVAEGPAPTAQPTRKTRSGRTAAAARTATATAVAPAPASQPTGSIRQHHRSRAGMTRFSMECSLGGDFATPPTQIGTGGAEPLKGASGETPQESLDRYADAATPDPMSHHQQSAGMSSDDDNGDDGVMDDAGDMQENEGLGDLHVEAAEEAAPEAAGGSQPNAHPSAGQPGNEQEAGPAAETASGRRGKRAHAPDVVAPRTRRQAARRPHRLSSSSLKGLGMCQEGDHRRSQRERGKPLEWWRNETKQYCRDPKKSIPYVEATRTRTPSTVWKRVSDPLRARTSKARRKTKAPATPEAKES</sequence>
<dbReference type="Proteomes" id="UP001438707">
    <property type="component" value="Unassembled WGS sequence"/>
</dbReference>
<feature type="compositionally biased region" description="Basic residues" evidence="1">
    <location>
        <begin position="1323"/>
        <end position="1334"/>
    </location>
</feature>
<feature type="compositionally biased region" description="Basic and acidic residues" evidence="1">
    <location>
        <begin position="1348"/>
        <end position="1362"/>
    </location>
</feature>
<feature type="compositionally biased region" description="Low complexity" evidence="1">
    <location>
        <begin position="823"/>
        <end position="847"/>
    </location>
</feature>
<feature type="compositionally biased region" description="Acidic residues" evidence="1">
    <location>
        <begin position="778"/>
        <end position="787"/>
    </location>
</feature>
<evidence type="ECO:0000256" key="1">
    <source>
        <dbReference type="SAM" id="MobiDB-lite"/>
    </source>
</evidence>
<comment type="caution">
    <text evidence="2">The sequence shown here is derived from an EMBL/GenBank/DDBJ whole genome shotgun (WGS) entry which is preliminary data.</text>
</comment>
<feature type="compositionally biased region" description="Basic and acidic residues" evidence="1">
    <location>
        <begin position="591"/>
        <end position="603"/>
    </location>
</feature>
<name>A0AAW1QD65_9CHLO</name>
<accession>A0AAW1QD65</accession>
<proteinExistence type="predicted"/>
<protein>
    <submittedName>
        <fullName evidence="2">Uncharacterized protein</fullName>
    </submittedName>
</protein>
<feature type="compositionally biased region" description="Basic and acidic residues" evidence="1">
    <location>
        <begin position="113"/>
        <end position="123"/>
    </location>
</feature>
<feature type="compositionally biased region" description="Low complexity" evidence="1">
    <location>
        <begin position="1108"/>
        <end position="1121"/>
    </location>
</feature>
<feature type="compositionally biased region" description="Polar residues" evidence="1">
    <location>
        <begin position="677"/>
        <end position="687"/>
    </location>
</feature>
<evidence type="ECO:0000313" key="2">
    <source>
        <dbReference type="EMBL" id="KAK9819319.1"/>
    </source>
</evidence>
<gene>
    <name evidence="2" type="ORF">WJX74_005407</name>
</gene>
<feature type="region of interest" description="Disordered" evidence="1">
    <location>
        <begin position="52"/>
        <end position="123"/>
    </location>
</feature>
<feature type="compositionally biased region" description="Basic residues" evidence="1">
    <location>
        <begin position="1405"/>
        <end position="1414"/>
    </location>
</feature>
<evidence type="ECO:0000313" key="3">
    <source>
        <dbReference type="Proteomes" id="UP001438707"/>
    </source>
</evidence>